<reference evidence="6" key="1">
    <citation type="submission" date="2023-06" db="EMBL/GenBank/DDBJ databases">
        <title>Sysu t00039.</title>
        <authorList>
            <person name="Gao L."/>
            <person name="Fang B.-Z."/>
            <person name="Li W.-J."/>
        </authorList>
    </citation>
    <scope>NUCLEOTIDE SEQUENCE</scope>
    <source>
        <strain evidence="6">SYSU T00039</strain>
    </source>
</reference>
<evidence type="ECO:0000256" key="2">
    <source>
        <dbReference type="ARBA" id="ARBA00022741"/>
    </source>
</evidence>
<dbReference type="InterPro" id="IPR050093">
    <property type="entry name" value="ABC_SmlMolc_Importer"/>
</dbReference>
<organism evidence="6 7">
    <name type="scientific">Demequina lignilytica</name>
    <dbReference type="NCBI Taxonomy" id="3051663"/>
    <lineage>
        <taxon>Bacteria</taxon>
        <taxon>Bacillati</taxon>
        <taxon>Actinomycetota</taxon>
        <taxon>Actinomycetes</taxon>
        <taxon>Micrococcales</taxon>
        <taxon>Demequinaceae</taxon>
        <taxon>Demequina</taxon>
    </lineage>
</organism>
<dbReference type="PROSITE" id="PS00211">
    <property type="entry name" value="ABC_TRANSPORTER_1"/>
    <property type="match status" value="1"/>
</dbReference>
<dbReference type="Proteomes" id="UP001172737">
    <property type="component" value="Unassembled WGS sequence"/>
</dbReference>
<dbReference type="GO" id="GO:0016887">
    <property type="term" value="F:ATP hydrolysis activity"/>
    <property type="evidence" value="ECO:0007669"/>
    <property type="project" value="InterPro"/>
</dbReference>
<feature type="domain" description="ABC transporter" evidence="5">
    <location>
        <begin position="1"/>
        <end position="225"/>
    </location>
</feature>
<dbReference type="PROSITE" id="PS50893">
    <property type="entry name" value="ABC_TRANSPORTER_2"/>
    <property type="match status" value="1"/>
</dbReference>
<dbReference type="Gene3D" id="3.40.50.300">
    <property type="entry name" value="P-loop containing nucleotide triphosphate hydrolases"/>
    <property type="match status" value="1"/>
</dbReference>
<dbReference type="SMART" id="SM00382">
    <property type="entry name" value="AAA"/>
    <property type="match status" value="1"/>
</dbReference>
<gene>
    <name evidence="6" type="ORF">QQX10_02625</name>
</gene>
<keyword evidence="3 6" id="KW-0067">ATP-binding</keyword>
<dbReference type="PANTHER" id="PTHR42781:SF4">
    <property type="entry name" value="SPERMIDINE_PUTRESCINE IMPORT ATP-BINDING PROTEIN POTA"/>
    <property type="match status" value="1"/>
</dbReference>
<dbReference type="SUPFAM" id="SSF52540">
    <property type="entry name" value="P-loop containing nucleoside triphosphate hydrolases"/>
    <property type="match status" value="1"/>
</dbReference>
<evidence type="ECO:0000313" key="7">
    <source>
        <dbReference type="Proteomes" id="UP001172737"/>
    </source>
</evidence>
<sequence length="352" mass="35799">MSGLDARVAIASRGVDVRLGVATGRTLVLLGPNGSGKSTLLEGIAGILPGAVGEVRLDGAALGEARTRGVGLLSQDDALFPTMSVLGNVAFGPRARGAARLEADAVARRWLDRVGLAGLEDRRPGALSGGQARRVAIARALAADPRVLLLDEPFAGLDVPAASGVRALVAELLRERTAIIATHEVLDAYAFADDVAVMDAGRVVEHGTASEVLSRPRTPFAARMAARVLLTGEMRGGTLALGGGIRLPVTGGPGAGEVAAVAVRPAQVVVGGAADPRLTWVDDAVVTVEPRGDELRVTGRVAAADVDVSRAGELVVGGPVRFGLPHGLDAYPLTAPEPRAPGDGNPDETPAS</sequence>
<evidence type="ECO:0000256" key="1">
    <source>
        <dbReference type="ARBA" id="ARBA00022448"/>
    </source>
</evidence>
<dbReference type="RefSeq" id="WP_301120262.1">
    <property type="nucleotide sequence ID" value="NZ_JAUHPX010000001.1"/>
</dbReference>
<dbReference type="InterPro" id="IPR027417">
    <property type="entry name" value="P-loop_NTPase"/>
</dbReference>
<keyword evidence="1" id="KW-0813">Transport</keyword>
<proteinExistence type="predicted"/>
<name>A0AAW7M7H5_9MICO</name>
<dbReference type="InterPro" id="IPR003439">
    <property type="entry name" value="ABC_transporter-like_ATP-bd"/>
</dbReference>
<dbReference type="InterPro" id="IPR017871">
    <property type="entry name" value="ABC_transporter-like_CS"/>
</dbReference>
<accession>A0AAW7M7H5</accession>
<comment type="caution">
    <text evidence="6">The sequence shown here is derived from an EMBL/GenBank/DDBJ whole genome shotgun (WGS) entry which is preliminary data.</text>
</comment>
<evidence type="ECO:0000259" key="5">
    <source>
        <dbReference type="PROSITE" id="PS50893"/>
    </source>
</evidence>
<dbReference type="InterPro" id="IPR003593">
    <property type="entry name" value="AAA+_ATPase"/>
</dbReference>
<dbReference type="Pfam" id="PF00005">
    <property type="entry name" value="ABC_tran"/>
    <property type="match status" value="1"/>
</dbReference>
<protein>
    <submittedName>
        <fullName evidence="6">ABC transporter ATP-binding protein</fullName>
    </submittedName>
</protein>
<dbReference type="AlphaFoldDB" id="A0AAW7M7H5"/>
<dbReference type="PANTHER" id="PTHR42781">
    <property type="entry name" value="SPERMIDINE/PUTRESCINE IMPORT ATP-BINDING PROTEIN POTA"/>
    <property type="match status" value="1"/>
</dbReference>
<dbReference type="EMBL" id="JAUHPX010000001">
    <property type="protein sequence ID" value="MDN4487055.1"/>
    <property type="molecule type" value="Genomic_DNA"/>
</dbReference>
<dbReference type="GO" id="GO:0005524">
    <property type="term" value="F:ATP binding"/>
    <property type="evidence" value="ECO:0007669"/>
    <property type="project" value="UniProtKB-KW"/>
</dbReference>
<evidence type="ECO:0000256" key="3">
    <source>
        <dbReference type="ARBA" id="ARBA00022840"/>
    </source>
</evidence>
<feature type="region of interest" description="Disordered" evidence="4">
    <location>
        <begin position="332"/>
        <end position="352"/>
    </location>
</feature>
<evidence type="ECO:0000313" key="6">
    <source>
        <dbReference type="EMBL" id="MDN4487055.1"/>
    </source>
</evidence>
<keyword evidence="7" id="KW-1185">Reference proteome</keyword>
<evidence type="ECO:0000256" key="4">
    <source>
        <dbReference type="SAM" id="MobiDB-lite"/>
    </source>
</evidence>
<keyword evidence="2" id="KW-0547">Nucleotide-binding</keyword>